<gene>
    <name evidence="4" type="ORF">WS74_1179</name>
</gene>
<dbReference type="Proteomes" id="UP000029079">
    <property type="component" value="Chromosome"/>
</dbReference>
<dbReference type="PIRSF" id="PIRSF004555">
    <property type="entry name" value="UCP004555"/>
    <property type="match status" value="1"/>
</dbReference>
<dbReference type="OrthoDB" id="9795263at2"/>
<dbReference type="InterPro" id="IPR004401">
    <property type="entry name" value="YbaB/EbfC"/>
</dbReference>
<keyword evidence="1 2" id="KW-0238">DNA-binding</keyword>
<dbReference type="PANTHER" id="PTHR33449:SF1">
    <property type="entry name" value="NUCLEOID-ASSOCIATED PROTEIN YBAB"/>
    <property type="match status" value="1"/>
</dbReference>
<dbReference type="EMBL" id="CP009223">
    <property type="protein sequence ID" value="AIM63429.1"/>
    <property type="molecule type" value="Genomic_DNA"/>
</dbReference>
<evidence type="ECO:0000256" key="3">
    <source>
        <dbReference type="SAM" id="MobiDB-lite"/>
    </source>
</evidence>
<dbReference type="HAMAP" id="MF_00274">
    <property type="entry name" value="DNA_YbaB_EbfC"/>
    <property type="match status" value="1"/>
</dbReference>
<dbReference type="NCBIfam" id="TIGR00103">
    <property type="entry name" value="DNA_YbaB_EbfC"/>
    <property type="match status" value="1"/>
</dbReference>
<keyword evidence="2" id="KW-0963">Cytoplasm</keyword>
<dbReference type="STRING" id="759620.WS105_1174"/>
<dbReference type="PATRIC" id="fig|759620.7.peg.1134"/>
<dbReference type="InterPro" id="IPR036894">
    <property type="entry name" value="YbaB-like_sf"/>
</dbReference>
<dbReference type="PANTHER" id="PTHR33449">
    <property type="entry name" value="NUCLEOID-ASSOCIATED PROTEIN YBAB"/>
    <property type="match status" value="1"/>
</dbReference>
<dbReference type="KEGG" id="wci:WS105_1174"/>
<evidence type="ECO:0000256" key="1">
    <source>
        <dbReference type="ARBA" id="ARBA00023125"/>
    </source>
</evidence>
<feature type="compositionally biased region" description="Low complexity" evidence="3">
    <location>
        <begin position="7"/>
        <end position="22"/>
    </location>
</feature>
<comment type="subunit">
    <text evidence="2">Homodimer.</text>
</comment>
<dbReference type="SUPFAM" id="SSF82607">
    <property type="entry name" value="YbaB-like"/>
    <property type="match status" value="1"/>
</dbReference>
<dbReference type="RefSeq" id="WP_009765055.1">
    <property type="nucleotide sequence ID" value="NZ_CP009223.1"/>
</dbReference>
<comment type="subcellular location">
    <subcellularLocation>
        <location evidence="2">Cytoplasm</location>
        <location evidence="2">Nucleoid</location>
    </subcellularLocation>
</comment>
<sequence>MFGGQNMQQMMKQMKKMQSQMQDEQSAIAESEYVGKAPEDMVIAKFNGDRQLLDLQIKADVIDPNDPEELSDMVVMAVNDALAQVEADTQKRMGKFAPQGMGF</sequence>
<dbReference type="GO" id="GO:0005829">
    <property type="term" value="C:cytosol"/>
    <property type="evidence" value="ECO:0007669"/>
    <property type="project" value="TreeGrafter"/>
</dbReference>
<name>A0A075U0I3_9LACO</name>
<dbReference type="GO" id="GO:0003677">
    <property type="term" value="F:DNA binding"/>
    <property type="evidence" value="ECO:0007669"/>
    <property type="project" value="UniProtKB-UniRule"/>
</dbReference>
<dbReference type="KEGG" id="wct:WS74_1179"/>
<dbReference type="Pfam" id="PF02575">
    <property type="entry name" value="YbaB_DNA_bd"/>
    <property type="match status" value="1"/>
</dbReference>
<dbReference type="AlphaFoldDB" id="A0A075U0I3"/>
<reference evidence="5" key="2">
    <citation type="submission" date="2014-08" db="EMBL/GenBank/DDBJ databases">
        <title>Complete genome of Weissella ceti strain WS74 isolated from diseased rainbow trout in Brazil.</title>
        <authorList>
            <person name="Figueiredo H.C.P."/>
            <person name="Leal C.A.G."/>
            <person name="Pereira F.L."/>
            <person name="Soares S.C."/>
            <person name="Dorella F.A."/>
            <person name="Carvalho A.F."/>
            <person name="Azevedo V.A.C."/>
        </authorList>
    </citation>
    <scope>NUCLEOTIDE SEQUENCE [LARGE SCALE GENOMIC DNA]</scope>
    <source>
        <strain evidence="5">WS74</strain>
    </source>
</reference>
<reference evidence="4 5" key="1">
    <citation type="journal article" date="2014" name="Genome Announc.">
        <title>Complete Genome Sequences of Fish Pathogenic Weissella ceti Strains WS74 and WS105.</title>
        <authorList>
            <person name="Figueiredo H.C."/>
            <person name="Leal C.A."/>
            <person name="Dorella F.A."/>
            <person name="Carvalho A.F."/>
            <person name="Soares S.C."/>
            <person name="Pereira F.L."/>
            <person name="Azevedo V.A."/>
        </authorList>
    </citation>
    <scope>NUCLEOTIDE SEQUENCE [LARGE SCALE GENOMIC DNA]</scope>
    <source>
        <strain evidence="4 5">WS74</strain>
    </source>
</reference>
<evidence type="ECO:0000313" key="5">
    <source>
        <dbReference type="Proteomes" id="UP000029079"/>
    </source>
</evidence>
<dbReference type="GO" id="GO:0043590">
    <property type="term" value="C:bacterial nucleoid"/>
    <property type="evidence" value="ECO:0007669"/>
    <property type="project" value="UniProtKB-UniRule"/>
</dbReference>
<evidence type="ECO:0000313" key="4">
    <source>
        <dbReference type="EMBL" id="AIM63429.1"/>
    </source>
</evidence>
<proteinExistence type="inferred from homology"/>
<evidence type="ECO:0000256" key="2">
    <source>
        <dbReference type="HAMAP-Rule" id="MF_00274"/>
    </source>
</evidence>
<dbReference type="Gene3D" id="3.30.1310.10">
    <property type="entry name" value="Nucleoid-associated protein YbaB-like domain"/>
    <property type="match status" value="1"/>
</dbReference>
<comment type="similarity">
    <text evidence="2">Belongs to the YbaB/EbfC family.</text>
</comment>
<keyword evidence="5" id="KW-1185">Reference proteome</keyword>
<protein>
    <recommendedName>
        <fullName evidence="2">Nucleoid-associated protein WS74_1179</fullName>
    </recommendedName>
</protein>
<feature type="region of interest" description="Disordered" evidence="3">
    <location>
        <begin position="1"/>
        <end position="28"/>
    </location>
</feature>
<accession>A0A075U0I3</accession>
<dbReference type="KEGG" id="wce:WS08_1111"/>
<organism evidence="4 5">
    <name type="scientific">Weissella ceti</name>
    <dbReference type="NCBI Taxonomy" id="759620"/>
    <lineage>
        <taxon>Bacteria</taxon>
        <taxon>Bacillati</taxon>
        <taxon>Bacillota</taxon>
        <taxon>Bacilli</taxon>
        <taxon>Lactobacillales</taxon>
        <taxon>Lactobacillaceae</taxon>
        <taxon>Weissella</taxon>
    </lineage>
</organism>
<comment type="function">
    <text evidence="2">Binds to DNA and alters its conformation. May be involved in regulation of gene expression, nucleoid organization and DNA protection.</text>
</comment>